<dbReference type="PANTHER" id="PTHR46470:SF2">
    <property type="entry name" value="GLYCERALDEHYDE 3-PHOSPHATE PHOSPHATASE"/>
    <property type="match status" value="1"/>
</dbReference>
<gene>
    <name evidence="5" type="primary">yjjG_1</name>
    <name evidence="5" type="ORF">SK3146_00824</name>
</gene>
<accession>A0ABY4RHN9</accession>
<evidence type="ECO:0000256" key="1">
    <source>
        <dbReference type="ARBA" id="ARBA00001946"/>
    </source>
</evidence>
<dbReference type="SFLD" id="SFLDG01129">
    <property type="entry name" value="C1.5:_HAD__Beta-PGM__Phosphata"/>
    <property type="match status" value="1"/>
</dbReference>
<dbReference type="GO" id="GO:0008253">
    <property type="term" value="F:5'-nucleotidase activity"/>
    <property type="evidence" value="ECO:0007669"/>
    <property type="project" value="UniProtKB-EC"/>
</dbReference>
<reference evidence="5" key="2">
    <citation type="journal article" date="2021" name="J Anim Sci Technol">
        <title>Complete genome sequence of Paenibacillus konkukensis sp. nov. SK3146 as a potential probiotic strain.</title>
        <authorList>
            <person name="Jung H.I."/>
            <person name="Park S."/>
            <person name="Niu K.M."/>
            <person name="Lee S.W."/>
            <person name="Kothari D."/>
            <person name="Yi K.J."/>
            <person name="Kim S.K."/>
        </authorList>
    </citation>
    <scope>NUCLEOTIDE SEQUENCE</scope>
    <source>
        <strain evidence="5">SK3146</strain>
    </source>
</reference>
<protein>
    <submittedName>
        <fullName evidence="5">Pyrimidine 5'-nucleotidase YjjG</fullName>
        <ecNumber evidence="5">3.1.3.5</ecNumber>
    </submittedName>
</protein>
<dbReference type="Proteomes" id="UP001057134">
    <property type="component" value="Chromosome"/>
</dbReference>
<keyword evidence="2" id="KW-0479">Metal-binding</keyword>
<evidence type="ECO:0000256" key="3">
    <source>
        <dbReference type="ARBA" id="ARBA00022801"/>
    </source>
</evidence>
<evidence type="ECO:0000313" key="5">
    <source>
        <dbReference type="EMBL" id="UQZ81668.1"/>
    </source>
</evidence>
<dbReference type="NCBIfam" id="TIGR01509">
    <property type="entry name" value="HAD-SF-IA-v3"/>
    <property type="match status" value="1"/>
</dbReference>
<dbReference type="SFLD" id="SFLDS00003">
    <property type="entry name" value="Haloacid_Dehalogenase"/>
    <property type="match status" value="1"/>
</dbReference>
<dbReference type="PANTHER" id="PTHR46470">
    <property type="entry name" value="N-ACYLNEURAMINATE-9-PHOSPHATASE"/>
    <property type="match status" value="1"/>
</dbReference>
<name>A0ABY4RHN9_9BACL</name>
<dbReference type="NCBIfam" id="TIGR01549">
    <property type="entry name" value="HAD-SF-IA-v1"/>
    <property type="match status" value="1"/>
</dbReference>
<keyword evidence="4" id="KW-0460">Magnesium</keyword>
<proteinExistence type="predicted"/>
<evidence type="ECO:0000256" key="2">
    <source>
        <dbReference type="ARBA" id="ARBA00022723"/>
    </source>
</evidence>
<dbReference type="InterPro" id="IPR041492">
    <property type="entry name" value="HAD_2"/>
</dbReference>
<dbReference type="InterPro" id="IPR023214">
    <property type="entry name" value="HAD_sf"/>
</dbReference>
<dbReference type="InterPro" id="IPR006439">
    <property type="entry name" value="HAD-SF_hydro_IA"/>
</dbReference>
<dbReference type="EMBL" id="CP027059">
    <property type="protein sequence ID" value="UQZ81668.1"/>
    <property type="molecule type" value="Genomic_DNA"/>
</dbReference>
<dbReference type="InterPro" id="IPR051400">
    <property type="entry name" value="HAD-like_hydrolase"/>
</dbReference>
<dbReference type="Gene3D" id="3.40.50.1000">
    <property type="entry name" value="HAD superfamily/HAD-like"/>
    <property type="match status" value="1"/>
</dbReference>
<organism evidence="5 6">
    <name type="scientific">Paenibacillus konkukensis</name>
    <dbReference type="NCBI Taxonomy" id="2020716"/>
    <lineage>
        <taxon>Bacteria</taxon>
        <taxon>Bacillati</taxon>
        <taxon>Bacillota</taxon>
        <taxon>Bacilli</taxon>
        <taxon>Bacillales</taxon>
        <taxon>Paenibacillaceae</taxon>
        <taxon>Paenibacillus</taxon>
    </lineage>
</organism>
<evidence type="ECO:0000256" key="4">
    <source>
        <dbReference type="ARBA" id="ARBA00022842"/>
    </source>
</evidence>
<keyword evidence="6" id="KW-1185">Reference proteome</keyword>
<reference evidence="5" key="1">
    <citation type="submission" date="2018-02" db="EMBL/GenBank/DDBJ databases">
        <authorList>
            <person name="Kim S.-K."/>
            <person name="Jung H.-I."/>
            <person name="Lee S.-W."/>
        </authorList>
    </citation>
    <scope>NUCLEOTIDE SEQUENCE</scope>
    <source>
        <strain evidence="5">SK3146</strain>
    </source>
</reference>
<dbReference type="InterPro" id="IPR036412">
    <property type="entry name" value="HAD-like_sf"/>
</dbReference>
<dbReference type="EC" id="3.1.3.5" evidence="5"/>
<sequence length="231" mass="25854">MQIPKAVLFDLDETLSDRSAAIADYVGRLTERFGAQFTCREPEFVHRAFQAADGNGYRDKAEAFELFVRAVGWRNPPSADEYLSIWKSTIPECTRPMKRLLDMLGYFRQAGVPLGLITNGSSAVQNGKIERLGIRPYFRAILISGEVGIKKPDERIFQMALEALGAEPQEAWFIGDHPLNDVCGAKACGLQAVWLKGEHIWDGALPYSPDYTVSGLHELVDLHRMLEKRIG</sequence>
<dbReference type="Pfam" id="PF13419">
    <property type="entry name" value="HAD_2"/>
    <property type="match status" value="1"/>
</dbReference>
<dbReference type="Gene3D" id="1.20.120.710">
    <property type="entry name" value="Haloacid dehalogenase hydrolase-like domain"/>
    <property type="match status" value="1"/>
</dbReference>
<keyword evidence="3 5" id="KW-0378">Hydrolase</keyword>
<comment type="cofactor">
    <cofactor evidence="1">
        <name>Mg(2+)</name>
        <dbReference type="ChEBI" id="CHEBI:18420"/>
    </cofactor>
</comment>
<dbReference type="PRINTS" id="PR00413">
    <property type="entry name" value="HADHALOGNASE"/>
</dbReference>
<evidence type="ECO:0000313" key="6">
    <source>
        <dbReference type="Proteomes" id="UP001057134"/>
    </source>
</evidence>
<dbReference type="SUPFAM" id="SSF56784">
    <property type="entry name" value="HAD-like"/>
    <property type="match status" value="1"/>
</dbReference>